<dbReference type="NCBIfam" id="NF047646">
    <property type="entry name" value="REP_Tyr_transpos"/>
    <property type="match status" value="1"/>
</dbReference>
<dbReference type="SUPFAM" id="SSF143422">
    <property type="entry name" value="Transposase IS200-like"/>
    <property type="match status" value="1"/>
</dbReference>
<proteinExistence type="predicted"/>
<dbReference type="Gene3D" id="3.30.70.1290">
    <property type="entry name" value="Transposase IS200-like"/>
    <property type="match status" value="1"/>
</dbReference>
<dbReference type="PANTHER" id="PTHR36966">
    <property type="entry name" value="REP-ASSOCIATED TYROSINE TRANSPOSASE"/>
    <property type="match status" value="1"/>
</dbReference>
<evidence type="ECO:0000313" key="2">
    <source>
        <dbReference type="EMBL" id="XCM38991.1"/>
    </source>
</evidence>
<dbReference type="GO" id="GO:0043565">
    <property type="term" value="F:sequence-specific DNA binding"/>
    <property type="evidence" value="ECO:0007669"/>
    <property type="project" value="TreeGrafter"/>
</dbReference>
<protein>
    <submittedName>
        <fullName evidence="2">Transposase</fullName>
    </submittedName>
</protein>
<dbReference type="SMART" id="SM01321">
    <property type="entry name" value="Y1_Tnp"/>
    <property type="match status" value="1"/>
</dbReference>
<gene>
    <name evidence="2" type="ORF">ABWT76_001874</name>
</gene>
<dbReference type="PANTHER" id="PTHR36966:SF1">
    <property type="entry name" value="REP-ASSOCIATED TYROSINE TRANSPOSASE"/>
    <property type="match status" value="1"/>
</dbReference>
<dbReference type="AlphaFoldDB" id="A0AAU8JJQ1"/>
<dbReference type="GO" id="GO:0006313">
    <property type="term" value="P:DNA transposition"/>
    <property type="evidence" value="ECO:0007669"/>
    <property type="project" value="InterPro"/>
</dbReference>
<dbReference type="EMBL" id="CP159837">
    <property type="protein sequence ID" value="XCM38991.1"/>
    <property type="molecule type" value="Genomic_DNA"/>
</dbReference>
<accession>A0AAU8JJQ1</accession>
<feature type="domain" description="Transposase IS200-like" evidence="1">
    <location>
        <begin position="9"/>
        <end position="142"/>
    </location>
</feature>
<dbReference type="InterPro" id="IPR052715">
    <property type="entry name" value="RAYT_transposase"/>
</dbReference>
<dbReference type="InterPro" id="IPR036515">
    <property type="entry name" value="Transposase_17_sf"/>
</dbReference>
<reference evidence="2" key="1">
    <citation type="submission" date="2024-07" db="EMBL/GenBank/DDBJ databases">
        <authorList>
            <person name="Kim Y.J."/>
            <person name="Jeong J.Y."/>
        </authorList>
    </citation>
    <scope>NUCLEOTIDE SEQUENCE</scope>
    <source>
        <strain evidence="2">GIHE-MW2</strain>
    </source>
</reference>
<sequence>MARSPYHVLENRPHFVTCTVVNWLPLFYQIEIAQIILDSLQFMQDNQRLDLSGYVIMENHLHMLVSGANLSKEIGNFKSFTARSMINWLQQNNFHHLLQQLKIYKLQYKTEQEYQVWQEGFQPQAIFSDEVFRQKLEYIHNNPLRRGYVDHPAHWRYSSYRNYIGEPEVLRLDKIDF</sequence>
<evidence type="ECO:0000259" key="1">
    <source>
        <dbReference type="SMART" id="SM01321"/>
    </source>
</evidence>
<dbReference type="GO" id="GO:0004803">
    <property type="term" value="F:transposase activity"/>
    <property type="evidence" value="ECO:0007669"/>
    <property type="project" value="InterPro"/>
</dbReference>
<organism evidence="2">
    <name type="scientific">Planktothricoides raciborskii GIHE-MW2</name>
    <dbReference type="NCBI Taxonomy" id="2792601"/>
    <lineage>
        <taxon>Bacteria</taxon>
        <taxon>Bacillati</taxon>
        <taxon>Cyanobacteriota</taxon>
        <taxon>Cyanophyceae</taxon>
        <taxon>Oscillatoriophycideae</taxon>
        <taxon>Oscillatoriales</taxon>
        <taxon>Oscillatoriaceae</taxon>
        <taxon>Planktothricoides</taxon>
    </lineage>
</organism>
<dbReference type="InterPro" id="IPR002686">
    <property type="entry name" value="Transposase_17"/>
</dbReference>
<name>A0AAU8JJQ1_9CYAN</name>
<dbReference type="RefSeq" id="WP_054465703.1">
    <property type="nucleotide sequence ID" value="NZ_CP159837.1"/>
</dbReference>